<dbReference type="HOGENOM" id="CLU_037796_0_1_1"/>
<dbReference type="GO" id="GO:0035091">
    <property type="term" value="F:phosphatidylinositol binding"/>
    <property type="evidence" value="ECO:0007669"/>
    <property type="project" value="TreeGrafter"/>
</dbReference>
<sequence>MNWKVRHIEIRVHSNHPFIIIIRHWSYRLQRNLIKTMMQIEDTFFDLANTCEQNCLLICDRGLMDASAYLDPNDWERMKAENGWHSVQLRDNRYNQIIHMVSAANGAEPFYTLDGHNTRHEGLETARKLDEITAAAWVGHPYYDVIDNNTGFEEKVNRMISTVCSRLGIEVNDRLSSESKKRKFLVKSLAPEEAFPGFQDFDVQHYYLSSPSRKTQARIRRRGQNGNWTYTHTMRRQVQDSMVEIRMSISEKDFNAFPGFQDFDVQHYYLSSPSRKTQARIRRRGQNGNWTYTHTMRRQVQDSMVEIRMSISEKDFNILHEQKDSKRHPIYKKRRCFLWNNQYFHLDIYKEPSPERCKGLILLETYTALKGDDLPLPDFLEIEREVTGLTEYSMYNLSLKE</sequence>
<dbReference type="AlphaFoldDB" id="K1QHJ3"/>
<dbReference type="GO" id="GO:0005525">
    <property type="term" value="F:GTP binding"/>
    <property type="evidence" value="ECO:0007669"/>
    <property type="project" value="TreeGrafter"/>
</dbReference>
<dbReference type="EMBL" id="JH817988">
    <property type="protein sequence ID" value="EKC30589.1"/>
    <property type="molecule type" value="Genomic_DNA"/>
</dbReference>
<protein>
    <recommendedName>
        <fullName evidence="1">NadR/Ttd14 AAA domain-containing protein</fullName>
    </recommendedName>
</protein>
<dbReference type="PANTHER" id="PTHR34932:SF1">
    <property type="entry name" value="TRPL TRANSLOCATION DEFECT PROTEIN 14"/>
    <property type="match status" value="1"/>
</dbReference>
<dbReference type="InterPro" id="IPR053227">
    <property type="entry name" value="TRPL-trafficking_regulator"/>
</dbReference>
<dbReference type="GO" id="GO:0070300">
    <property type="term" value="F:phosphatidic acid binding"/>
    <property type="evidence" value="ECO:0007669"/>
    <property type="project" value="TreeGrafter"/>
</dbReference>
<accession>K1QHJ3</accession>
<dbReference type="Gene3D" id="2.40.320.10">
    <property type="entry name" value="Hypothetical Protein Pfu-838710-001"/>
    <property type="match status" value="2"/>
</dbReference>
<dbReference type="FunCoup" id="K1QHJ3">
    <property type="interactions" value="303"/>
</dbReference>
<reference evidence="2" key="1">
    <citation type="journal article" date="2012" name="Nature">
        <title>The oyster genome reveals stress adaptation and complexity of shell formation.</title>
        <authorList>
            <person name="Zhang G."/>
            <person name="Fang X."/>
            <person name="Guo X."/>
            <person name="Li L."/>
            <person name="Luo R."/>
            <person name="Xu F."/>
            <person name="Yang P."/>
            <person name="Zhang L."/>
            <person name="Wang X."/>
            <person name="Qi H."/>
            <person name="Xiong Z."/>
            <person name="Que H."/>
            <person name="Xie Y."/>
            <person name="Holland P.W."/>
            <person name="Paps J."/>
            <person name="Zhu Y."/>
            <person name="Wu F."/>
            <person name="Chen Y."/>
            <person name="Wang J."/>
            <person name="Peng C."/>
            <person name="Meng J."/>
            <person name="Yang L."/>
            <person name="Liu J."/>
            <person name="Wen B."/>
            <person name="Zhang N."/>
            <person name="Huang Z."/>
            <person name="Zhu Q."/>
            <person name="Feng Y."/>
            <person name="Mount A."/>
            <person name="Hedgecock D."/>
            <person name="Xu Z."/>
            <person name="Liu Y."/>
            <person name="Domazet-Loso T."/>
            <person name="Du Y."/>
            <person name="Sun X."/>
            <person name="Zhang S."/>
            <person name="Liu B."/>
            <person name="Cheng P."/>
            <person name="Jiang X."/>
            <person name="Li J."/>
            <person name="Fan D."/>
            <person name="Wang W."/>
            <person name="Fu W."/>
            <person name="Wang T."/>
            <person name="Wang B."/>
            <person name="Zhang J."/>
            <person name="Peng Z."/>
            <person name="Li Y."/>
            <person name="Li N."/>
            <person name="Wang J."/>
            <person name="Chen M."/>
            <person name="He Y."/>
            <person name="Tan F."/>
            <person name="Song X."/>
            <person name="Zheng Q."/>
            <person name="Huang R."/>
            <person name="Yang H."/>
            <person name="Du X."/>
            <person name="Chen L."/>
            <person name="Yang M."/>
            <person name="Gaffney P.M."/>
            <person name="Wang S."/>
            <person name="Luo L."/>
            <person name="She Z."/>
            <person name="Ming Y."/>
            <person name="Huang W."/>
            <person name="Zhang S."/>
            <person name="Huang B."/>
            <person name="Zhang Y."/>
            <person name="Qu T."/>
            <person name="Ni P."/>
            <person name="Miao G."/>
            <person name="Wang J."/>
            <person name="Wang Q."/>
            <person name="Steinberg C.E."/>
            <person name="Wang H."/>
            <person name="Li N."/>
            <person name="Qian L."/>
            <person name="Zhang G."/>
            <person name="Li Y."/>
            <person name="Yang H."/>
            <person name="Liu X."/>
            <person name="Wang J."/>
            <person name="Yin Y."/>
            <person name="Wang J."/>
        </authorList>
    </citation>
    <scope>NUCLEOTIDE SEQUENCE [LARGE SCALE GENOMIC DNA]</scope>
    <source>
        <strain evidence="2">05x7-T-G4-1.051#20</strain>
    </source>
</reference>
<gene>
    <name evidence="2" type="ORF">CGI_10010175</name>
</gene>
<dbReference type="InterPro" id="IPR038727">
    <property type="entry name" value="NadR/Ttd14_AAA_dom"/>
</dbReference>
<evidence type="ECO:0000259" key="1">
    <source>
        <dbReference type="Pfam" id="PF13521"/>
    </source>
</evidence>
<dbReference type="SUPFAM" id="SSF55154">
    <property type="entry name" value="CYTH-like phosphatases"/>
    <property type="match status" value="2"/>
</dbReference>
<proteinExistence type="predicted"/>
<name>K1QHJ3_MAGGI</name>
<dbReference type="Pfam" id="PF13521">
    <property type="entry name" value="AAA_28"/>
    <property type="match status" value="1"/>
</dbReference>
<dbReference type="InterPro" id="IPR033469">
    <property type="entry name" value="CYTH-like_dom_sf"/>
</dbReference>
<evidence type="ECO:0000313" key="2">
    <source>
        <dbReference type="EMBL" id="EKC30589.1"/>
    </source>
</evidence>
<dbReference type="InParanoid" id="K1QHJ3"/>
<dbReference type="PANTHER" id="PTHR34932">
    <property type="entry name" value="TRPL TRANSLOCATION DEFECT PROTEIN 14"/>
    <property type="match status" value="1"/>
</dbReference>
<organism evidence="2">
    <name type="scientific">Magallana gigas</name>
    <name type="common">Pacific oyster</name>
    <name type="synonym">Crassostrea gigas</name>
    <dbReference type="NCBI Taxonomy" id="29159"/>
    <lineage>
        <taxon>Eukaryota</taxon>
        <taxon>Metazoa</taxon>
        <taxon>Spiralia</taxon>
        <taxon>Lophotrochozoa</taxon>
        <taxon>Mollusca</taxon>
        <taxon>Bivalvia</taxon>
        <taxon>Autobranchia</taxon>
        <taxon>Pteriomorphia</taxon>
        <taxon>Ostreida</taxon>
        <taxon>Ostreoidea</taxon>
        <taxon>Ostreidae</taxon>
        <taxon>Magallana</taxon>
    </lineage>
</organism>
<feature type="domain" description="NadR/Ttd14 AAA" evidence="1">
    <location>
        <begin position="44"/>
        <end position="155"/>
    </location>
</feature>